<evidence type="ECO:0000256" key="1">
    <source>
        <dbReference type="ARBA" id="ARBA00022448"/>
    </source>
</evidence>
<protein>
    <recommendedName>
        <fullName evidence="8">Putative manganese efflux pump MntP</fullName>
    </recommendedName>
</protein>
<dbReference type="PANTHER" id="PTHR35529">
    <property type="entry name" value="MANGANESE EFFLUX PUMP MNTP-RELATED"/>
    <property type="match status" value="1"/>
</dbReference>
<feature type="transmembrane region" description="Helical" evidence="8">
    <location>
        <begin position="114"/>
        <end position="135"/>
    </location>
</feature>
<organism evidence="9 10">
    <name type="scientific">Delftia acidovorans (strain DSM 14801 / SPH-1)</name>
    <dbReference type="NCBI Taxonomy" id="398578"/>
    <lineage>
        <taxon>Bacteria</taxon>
        <taxon>Pseudomonadati</taxon>
        <taxon>Pseudomonadota</taxon>
        <taxon>Betaproteobacteria</taxon>
        <taxon>Burkholderiales</taxon>
        <taxon>Comamonadaceae</taxon>
        <taxon>Delftia</taxon>
    </lineage>
</organism>
<dbReference type="STRING" id="398578.Daci_4397"/>
<evidence type="ECO:0000256" key="6">
    <source>
        <dbReference type="ARBA" id="ARBA00023136"/>
    </source>
</evidence>
<dbReference type="PANTHER" id="PTHR35529:SF1">
    <property type="entry name" value="MANGANESE EFFLUX PUMP MNTP-RELATED"/>
    <property type="match status" value="1"/>
</dbReference>
<evidence type="ECO:0000313" key="10">
    <source>
        <dbReference type="Proteomes" id="UP000000784"/>
    </source>
</evidence>
<dbReference type="Pfam" id="PF02659">
    <property type="entry name" value="Mntp"/>
    <property type="match status" value="1"/>
</dbReference>
<dbReference type="HOGENOM" id="CLU_096410_0_0_4"/>
<keyword evidence="5 8" id="KW-0406">Ion transport</keyword>
<feature type="transmembrane region" description="Helical" evidence="8">
    <location>
        <begin position="49"/>
        <end position="72"/>
    </location>
</feature>
<dbReference type="HAMAP" id="MF_01521">
    <property type="entry name" value="MntP_pump"/>
    <property type="match status" value="1"/>
</dbReference>
<reference evidence="9 10" key="1">
    <citation type="journal article" date="2004" name="Appl. Environ. Microbiol.">
        <title>Mineralization of individual congeners of linear alkylbenzenesulfonate by defined pairs of heterotrophic bacteria.</title>
        <authorList>
            <person name="Schleheck D."/>
            <person name="Knepper T.P."/>
            <person name="Fischer K."/>
            <person name="Cook A.M."/>
        </authorList>
    </citation>
    <scope>NUCLEOTIDE SEQUENCE [LARGE SCALE GENOMIC DNA]</scope>
    <source>
        <strain evidence="10">DSM 14801 / SPH-1</strain>
    </source>
</reference>
<keyword evidence="8" id="KW-0997">Cell inner membrane</keyword>
<evidence type="ECO:0000256" key="7">
    <source>
        <dbReference type="ARBA" id="ARBA00023211"/>
    </source>
</evidence>
<keyword evidence="4 8" id="KW-1133">Transmembrane helix</keyword>
<sequence length="232" mass="24369">MLWCRHPFFGWRDHRHFTATQVTRSGGGEVPLCACPAVKNPSQMNAASILLLAFAMSTDAFAAAVGKGSALLKPRWSEALRTGAIFGIIEALTPLAGWALGYAASDYVKAWDHWIAFVLLLVLGGRMLLGALKAADGEEEAKPARHGFWLLVATGFATSIDAMAVGVGLAFLDVSITTVALAIGFATFAMVTLGVMVGRLLGSIAGRWAEAVGGVLLIGIGSVILYEHLSAI</sequence>
<feature type="transmembrane region" description="Helical" evidence="8">
    <location>
        <begin position="147"/>
        <end position="172"/>
    </location>
</feature>
<dbReference type="Proteomes" id="UP000000784">
    <property type="component" value="Chromosome"/>
</dbReference>
<dbReference type="InterPro" id="IPR022929">
    <property type="entry name" value="Put_MntP"/>
</dbReference>
<keyword evidence="3 8" id="KW-0812">Transmembrane</keyword>
<keyword evidence="1 8" id="KW-0813">Transport</keyword>
<evidence type="ECO:0000256" key="3">
    <source>
        <dbReference type="ARBA" id="ARBA00022692"/>
    </source>
</evidence>
<keyword evidence="2 8" id="KW-1003">Cell membrane</keyword>
<name>A9BX43_DELAS</name>
<reference evidence="10" key="2">
    <citation type="submission" date="2007-11" db="EMBL/GenBank/DDBJ databases">
        <title>Complete sequence of Delftia acidovorans DSM 14801 / SPH-1.</title>
        <authorList>
            <person name="Copeland A."/>
            <person name="Lucas S."/>
            <person name="Lapidus A."/>
            <person name="Barry K."/>
            <person name="Glavina del Rio T."/>
            <person name="Dalin E."/>
            <person name="Tice H."/>
            <person name="Pitluck S."/>
            <person name="Lowry S."/>
            <person name="Clum A."/>
            <person name="Schmutz J."/>
            <person name="Larimer F."/>
            <person name="Land M."/>
            <person name="Hauser L."/>
            <person name="Kyrpides N."/>
            <person name="Kim E."/>
            <person name="Schleheck D."/>
            <person name="Richardson P."/>
        </authorList>
    </citation>
    <scope>NUCLEOTIDE SEQUENCE [LARGE SCALE GENOMIC DNA]</scope>
    <source>
        <strain evidence="10">DSM 14801 / SPH-1</strain>
    </source>
</reference>
<keyword evidence="10" id="KW-1185">Reference proteome</keyword>
<dbReference type="GO" id="GO:0005384">
    <property type="term" value="F:manganese ion transmembrane transporter activity"/>
    <property type="evidence" value="ECO:0007669"/>
    <property type="project" value="UniProtKB-UniRule"/>
</dbReference>
<comment type="similarity">
    <text evidence="8">Belongs to the MntP (TC 9.B.29) family.</text>
</comment>
<evidence type="ECO:0000313" key="9">
    <source>
        <dbReference type="EMBL" id="ABX37028.1"/>
    </source>
</evidence>
<keyword evidence="6 8" id="KW-0472">Membrane</keyword>
<dbReference type="InterPro" id="IPR003810">
    <property type="entry name" value="Mntp/YtaF"/>
</dbReference>
<evidence type="ECO:0000256" key="2">
    <source>
        <dbReference type="ARBA" id="ARBA00022475"/>
    </source>
</evidence>
<feature type="transmembrane region" description="Helical" evidence="8">
    <location>
        <begin position="84"/>
        <end position="102"/>
    </location>
</feature>
<proteinExistence type="inferred from homology"/>
<accession>A9BX43</accession>
<evidence type="ECO:0000256" key="8">
    <source>
        <dbReference type="HAMAP-Rule" id="MF_01521"/>
    </source>
</evidence>
<comment type="subcellular location">
    <subcellularLocation>
        <location evidence="8">Cell inner membrane</location>
        <topology evidence="8">Multi-pass membrane protein</topology>
    </subcellularLocation>
</comment>
<evidence type="ECO:0000256" key="4">
    <source>
        <dbReference type="ARBA" id="ARBA00022989"/>
    </source>
</evidence>
<evidence type="ECO:0000256" key="5">
    <source>
        <dbReference type="ARBA" id="ARBA00023065"/>
    </source>
</evidence>
<dbReference type="GO" id="GO:0005886">
    <property type="term" value="C:plasma membrane"/>
    <property type="evidence" value="ECO:0007669"/>
    <property type="project" value="UniProtKB-SubCell"/>
</dbReference>
<comment type="function">
    <text evidence="8">Probably functions as a manganese efflux pump.</text>
</comment>
<keyword evidence="7 8" id="KW-0464">Manganese</keyword>
<dbReference type="AlphaFoldDB" id="A9BX43"/>
<gene>
    <name evidence="8" type="primary">mntP</name>
    <name evidence="9" type="ordered locus">Daci_4397</name>
</gene>
<dbReference type="KEGG" id="dac:Daci_4397"/>
<feature type="transmembrane region" description="Helical" evidence="8">
    <location>
        <begin position="178"/>
        <end position="201"/>
    </location>
</feature>
<dbReference type="EMBL" id="CP000884">
    <property type="protein sequence ID" value="ABX37028.1"/>
    <property type="molecule type" value="Genomic_DNA"/>
</dbReference>
<dbReference type="eggNOG" id="COG1971">
    <property type="taxonomic scope" value="Bacteria"/>
</dbReference>
<dbReference type="NCBIfam" id="NF008546">
    <property type="entry name" value="PRK11469.1"/>
    <property type="match status" value="1"/>
</dbReference>
<feature type="transmembrane region" description="Helical" evidence="8">
    <location>
        <begin position="208"/>
        <end position="226"/>
    </location>
</feature>